<dbReference type="Gene3D" id="3.40.640.10">
    <property type="entry name" value="Type I PLP-dependent aspartate aminotransferase-like (Major domain)"/>
    <property type="match status" value="1"/>
</dbReference>
<dbReference type="Pfam" id="PF00392">
    <property type="entry name" value="GntR"/>
    <property type="match status" value="1"/>
</dbReference>
<keyword evidence="5" id="KW-0804">Transcription</keyword>
<dbReference type="Gene3D" id="3.90.1150.10">
    <property type="entry name" value="Aspartate Aminotransferase, domain 1"/>
    <property type="match status" value="1"/>
</dbReference>
<evidence type="ECO:0000256" key="4">
    <source>
        <dbReference type="ARBA" id="ARBA00023125"/>
    </source>
</evidence>
<comment type="caution">
    <text evidence="7">The sequence shown here is derived from an EMBL/GenBank/DDBJ whole genome shotgun (WGS) entry which is preliminary data.</text>
</comment>
<keyword evidence="7" id="KW-0808">Transferase</keyword>
<dbReference type="InterPro" id="IPR036390">
    <property type="entry name" value="WH_DNA-bd_sf"/>
</dbReference>
<evidence type="ECO:0000313" key="7">
    <source>
        <dbReference type="EMBL" id="NRF69011.1"/>
    </source>
</evidence>
<gene>
    <name evidence="7" type="ORF">HLB44_18620</name>
</gene>
<keyword evidence="8" id="KW-1185">Reference proteome</keyword>
<dbReference type="PROSITE" id="PS50949">
    <property type="entry name" value="HTH_GNTR"/>
    <property type="match status" value="1"/>
</dbReference>
<dbReference type="InterPro" id="IPR004839">
    <property type="entry name" value="Aminotransferase_I/II_large"/>
</dbReference>
<keyword evidence="3" id="KW-0805">Transcription regulation</keyword>
<dbReference type="CDD" id="cd00609">
    <property type="entry name" value="AAT_like"/>
    <property type="match status" value="1"/>
</dbReference>
<name>A0ABX2EKB4_9BURK</name>
<keyword evidence="2" id="KW-0663">Pyridoxal phosphate</keyword>
<keyword evidence="4" id="KW-0238">DNA-binding</keyword>
<sequence length="490" mass="53413">MSATADNISPLPPLYLQLADRLALAIRSGALGHGDRLPSVRQCAREQSVSVATVLQAYRHLEDARLVEARPKSGYFVAAALPPPLQEPDTSAPPADSLAVDVASLTERVMQMAADPHTLSFGAACPAPEFYDQERLRRALTQATRRHRALLCQYPQAGGNESARRAIARRALPWGCSLDPRDIVLTDGTTDAIGLCLQTVTRPGDIVALESPTSFGFLQVLQALHLRALEIPTHPRHGLSVDALALALQTQPVRALLAVPTLSNPLGASMPLGERKRLAQLLAEHQVPMIEDAIYNDWSERDEHRRAVRSFDTEGLVMLCSSFSKTVAPGLRIGWVDAGRFTPALRRLKAALSGGHTTVAELAMADLLQQPGYEPQLRRMRQTIARRVDDARRLIAESFPRGTRVTDPPGGIMLWLELPPAIDSLALFRACLEERICIAPGTMFSATDRYRHCIRLSVGGRWDDAQRQALRRIGAIAGAMLARAALPLAA</sequence>
<evidence type="ECO:0000259" key="6">
    <source>
        <dbReference type="PROSITE" id="PS50949"/>
    </source>
</evidence>
<organism evidence="7 8">
    <name type="scientific">Pseudaquabacterium terrae</name>
    <dbReference type="NCBI Taxonomy" id="2732868"/>
    <lineage>
        <taxon>Bacteria</taxon>
        <taxon>Pseudomonadati</taxon>
        <taxon>Pseudomonadota</taxon>
        <taxon>Betaproteobacteria</taxon>
        <taxon>Burkholderiales</taxon>
        <taxon>Sphaerotilaceae</taxon>
        <taxon>Pseudaquabacterium</taxon>
    </lineage>
</organism>
<dbReference type="Proteomes" id="UP000737171">
    <property type="component" value="Unassembled WGS sequence"/>
</dbReference>
<dbReference type="SUPFAM" id="SSF53383">
    <property type="entry name" value="PLP-dependent transferases"/>
    <property type="match status" value="1"/>
</dbReference>
<dbReference type="Pfam" id="PF00155">
    <property type="entry name" value="Aminotran_1_2"/>
    <property type="match status" value="1"/>
</dbReference>
<comment type="similarity">
    <text evidence="1">In the C-terminal section; belongs to the class-I pyridoxal-phosphate-dependent aminotransferase family.</text>
</comment>
<dbReference type="EMBL" id="JABRWJ010000005">
    <property type="protein sequence ID" value="NRF69011.1"/>
    <property type="molecule type" value="Genomic_DNA"/>
</dbReference>
<evidence type="ECO:0000256" key="5">
    <source>
        <dbReference type="ARBA" id="ARBA00023163"/>
    </source>
</evidence>
<dbReference type="CDD" id="cd07377">
    <property type="entry name" value="WHTH_GntR"/>
    <property type="match status" value="1"/>
</dbReference>
<dbReference type="InterPro" id="IPR000524">
    <property type="entry name" value="Tscrpt_reg_HTH_GntR"/>
</dbReference>
<dbReference type="SMART" id="SM00345">
    <property type="entry name" value="HTH_GNTR"/>
    <property type="match status" value="1"/>
</dbReference>
<protein>
    <submittedName>
        <fullName evidence="7">PLP-dependent aminotransferase family protein</fullName>
    </submittedName>
</protein>
<dbReference type="PANTHER" id="PTHR46577">
    <property type="entry name" value="HTH-TYPE TRANSCRIPTIONAL REGULATORY PROTEIN GABR"/>
    <property type="match status" value="1"/>
</dbReference>
<evidence type="ECO:0000256" key="3">
    <source>
        <dbReference type="ARBA" id="ARBA00023015"/>
    </source>
</evidence>
<dbReference type="InterPro" id="IPR051446">
    <property type="entry name" value="HTH_trans_reg/aminotransferase"/>
</dbReference>
<dbReference type="InterPro" id="IPR015421">
    <property type="entry name" value="PyrdxlP-dep_Trfase_major"/>
</dbReference>
<keyword evidence="7" id="KW-0032">Aminotransferase</keyword>
<dbReference type="InterPro" id="IPR036388">
    <property type="entry name" value="WH-like_DNA-bd_sf"/>
</dbReference>
<reference evidence="7 8" key="1">
    <citation type="submission" date="2020-05" db="EMBL/GenBank/DDBJ databases">
        <title>Aquincola sp. isolate from soil.</title>
        <authorList>
            <person name="Han J."/>
            <person name="Kim D.-U."/>
        </authorList>
    </citation>
    <scope>NUCLEOTIDE SEQUENCE [LARGE SCALE GENOMIC DNA]</scope>
    <source>
        <strain evidence="7 8">S2</strain>
    </source>
</reference>
<dbReference type="PANTHER" id="PTHR46577:SF2">
    <property type="entry name" value="TRANSCRIPTIONAL REGULATORY PROTEIN"/>
    <property type="match status" value="1"/>
</dbReference>
<dbReference type="Gene3D" id="1.10.10.10">
    <property type="entry name" value="Winged helix-like DNA-binding domain superfamily/Winged helix DNA-binding domain"/>
    <property type="match status" value="1"/>
</dbReference>
<dbReference type="SUPFAM" id="SSF46785">
    <property type="entry name" value="Winged helix' DNA-binding domain"/>
    <property type="match status" value="1"/>
</dbReference>
<dbReference type="InterPro" id="IPR015422">
    <property type="entry name" value="PyrdxlP-dep_Trfase_small"/>
</dbReference>
<proteinExistence type="inferred from homology"/>
<evidence type="ECO:0000256" key="1">
    <source>
        <dbReference type="ARBA" id="ARBA00005384"/>
    </source>
</evidence>
<dbReference type="GO" id="GO:0008483">
    <property type="term" value="F:transaminase activity"/>
    <property type="evidence" value="ECO:0007669"/>
    <property type="project" value="UniProtKB-KW"/>
</dbReference>
<evidence type="ECO:0000313" key="8">
    <source>
        <dbReference type="Proteomes" id="UP000737171"/>
    </source>
</evidence>
<feature type="domain" description="HTH gntR-type" evidence="6">
    <location>
        <begin position="12"/>
        <end position="80"/>
    </location>
</feature>
<accession>A0ABX2EKB4</accession>
<dbReference type="RefSeq" id="WP_173125251.1">
    <property type="nucleotide sequence ID" value="NZ_JABRWJ010000005.1"/>
</dbReference>
<evidence type="ECO:0000256" key="2">
    <source>
        <dbReference type="ARBA" id="ARBA00022898"/>
    </source>
</evidence>
<dbReference type="InterPro" id="IPR015424">
    <property type="entry name" value="PyrdxlP-dep_Trfase"/>
</dbReference>